<dbReference type="EMBL" id="DYWV01000335">
    <property type="protein sequence ID" value="HJF41178.1"/>
    <property type="molecule type" value="Genomic_DNA"/>
</dbReference>
<dbReference type="Proteomes" id="UP000196258">
    <property type="component" value="Unassembled WGS sequence"/>
</dbReference>
<dbReference type="RefSeq" id="WP_004610963.1">
    <property type="nucleotide sequence ID" value="NZ_CABKNM010000001.1"/>
</dbReference>
<keyword evidence="1" id="KW-0472">Membrane</keyword>
<dbReference type="Proteomes" id="UP000261087">
    <property type="component" value="Unassembled WGS sequence"/>
</dbReference>
<reference evidence="3" key="2">
    <citation type="journal article" date="2018" name="BMC Genomics">
        <title>Whole genome sequencing and function prediction of 133 gut anaerobes isolated from chicken caecum in pure cultures.</title>
        <authorList>
            <person name="Medvecky M."/>
            <person name="Cejkova D."/>
            <person name="Polansky O."/>
            <person name="Karasova D."/>
            <person name="Kubasova T."/>
            <person name="Cizek A."/>
            <person name="Rychlik I."/>
        </authorList>
    </citation>
    <scope>NUCLEOTIDE SEQUENCE</scope>
    <source>
        <strain evidence="3">An149</strain>
    </source>
</reference>
<feature type="transmembrane region" description="Helical" evidence="1">
    <location>
        <begin position="20"/>
        <end position="37"/>
    </location>
</feature>
<gene>
    <name evidence="3" type="ORF">B5E91_07535</name>
    <name evidence="4" type="ORF">DXB31_04075</name>
    <name evidence="2" type="ORF">K8V91_09660</name>
</gene>
<dbReference type="EMBL" id="NFLB01000007">
    <property type="protein sequence ID" value="OUQ05165.1"/>
    <property type="molecule type" value="Genomic_DNA"/>
</dbReference>
<keyword evidence="1" id="KW-1133">Transmembrane helix</keyword>
<evidence type="ECO:0000313" key="5">
    <source>
        <dbReference type="Proteomes" id="UP000196258"/>
    </source>
</evidence>
<dbReference type="AlphaFoldDB" id="A0A1Y4EGX2"/>
<evidence type="ECO:0000256" key="1">
    <source>
        <dbReference type="SAM" id="Phobius"/>
    </source>
</evidence>
<reference evidence="5" key="1">
    <citation type="submission" date="2017-04" db="EMBL/GenBank/DDBJ databases">
        <title>Function of individual gut microbiota members based on whole genome sequencing of pure cultures obtained from chicken caecum.</title>
        <authorList>
            <person name="Medvecky M."/>
            <person name="Cejkova D."/>
            <person name="Polansky O."/>
            <person name="Karasova D."/>
            <person name="Kubasova T."/>
            <person name="Cizek A."/>
            <person name="Rychlik I."/>
        </authorList>
    </citation>
    <scope>NUCLEOTIDE SEQUENCE [LARGE SCALE GENOMIC DNA]</scope>
    <source>
        <strain evidence="5">An149</strain>
    </source>
</reference>
<evidence type="ECO:0000313" key="3">
    <source>
        <dbReference type="EMBL" id="OUQ05165.1"/>
    </source>
</evidence>
<comment type="caution">
    <text evidence="3">The sequence shown here is derived from an EMBL/GenBank/DDBJ whole genome shotgun (WGS) entry which is preliminary data.</text>
</comment>
<reference evidence="2" key="4">
    <citation type="journal article" date="2021" name="PeerJ">
        <title>Extensive microbial diversity within the chicken gut microbiome revealed by metagenomics and culture.</title>
        <authorList>
            <person name="Gilroy R."/>
            <person name="Ravi A."/>
            <person name="Getino M."/>
            <person name="Pursley I."/>
            <person name="Horton D.L."/>
            <person name="Alikhan N.F."/>
            <person name="Baker D."/>
            <person name="Gharbi K."/>
            <person name="Hall N."/>
            <person name="Watson M."/>
            <person name="Adriaenssens E.M."/>
            <person name="Foster-Nyarko E."/>
            <person name="Jarju S."/>
            <person name="Secka A."/>
            <person name="Antonio M."/>
            <person name="Oren A."/>
            <person name="Chaudhuri R.R."/>
            <person name="La Ragione R."/>
            <person name="Hildebrand F."/>
            <person name="Pallen M.J."/>
        </authorList>
    </citation>
    <scope>NUCLEOTIDE SEQUENCE</scope>
    <source>
        <strain evidence="2">CHK193-16274</strain>
    </source>
</reference>
<evidence type="ECO:0000313" key="6">
    <source>
        <dbReference type="Proteomes" id="UP000261087"/>
    </source>
</evidence>
<dbReference type="GeneID" id="94018544"/>
<protein>
    <submittedName>
        <fullName evidence="3">Cell wall anchor protein</fullName>
    </submittedName>
    <submittedName>
        <fullName evidence="2">LPXTG cell wall anchor domain-containing protein</fullName>
    </submittedName>
</protein>
<reference evidence="2" key="5">
    <citation type="submission" date="2021-09" db="EMBL/GenBank/DDBJ databases">
        <authorList>
            <person name="Gilroy R."/>
        </authorList>
    </citation>
    <scope>NUCLEOTIDE SEQUENCE</scope>
    <source>
        <strain evidence="2">CHK193-16274</strain>
    </source>
</reference>
<accession>A0A1Y4EGX2</accession>
<evidence type="ECO:0000313" key="2">
    <source>
        <dbReference type="EMBL" id="HJF41178.1"/>
    </source>
</evidence>
<name>A0A1Y4EGX2_9FIRM</name>
<dbReference type="EMBL" id="QSVF01000007">
    <property type="protein sequence ID" value="RGO11461.1"/>
    <property type="molecule type" value="Genomic_DNA"/>
</dbReference>
<reference evidence="4 6" key="3">
    <citation type="submission" date="2018-08" db="EMBL/GenBank/DDBJ databases">
        <title>A genome reference for cultivated species of the human gut microbiota.</title>
        <authorList>
            <person name="Zou Y."/>
            <person name="Xue W."/>
            <person name="Luo G."/>
        </authorList>
    </citation>
    <scope>NUCLEOTIDE SEQUENCE [LARGE SCALE GENOMIC DNA]</scope>
    <source>
        <strain evidence="4 6">OM02-6</strain>
    </source>
</reference>
<organism evidence="3 5">
    <name type="scientific">Thomasclavelia spiroformis</name>
    <dbReference type="NCBI Taxonomy" id="29348"/>
    <lineage>
        <taxon>Bacteria</taxon>
        <taxon>Bacillati</taxon>
        <taxon>Bacillota</taxon>
        <taxon>Erysipelotrichia</taxon>
        <taxon>Erysipelotrichales</taxon>
        <taxon>Coprobacillaceae</taxon>
        <taxon>Thomasclavelia</taxon>
    </lineage>
</organism>
<evidence type="ECO:0000313" key="4">
    <source>
        <dbReference type="EMBL" id="RGO11461.1"/>
    </source>
</evidence>
<dbReference type="NCBIfam" id="TIGR01167">
    <property type="entry name" value="LPXTG_anchor"/>
    <property type="match status" value="1"/>
</dbReference>
<sequence length="43" mass="4673">MNSVLTSAVLTGDSTNMTPYIVLMVVAIVVIVGFVVYKKKKNK</sequence>
<keyword evidence="1" id="KW-0812">Transmembrane</keyword>
<dbReference type="Proteomes" id="UP000749320">
    <property type="component" value="Unassembled WGS sequence"/>
</dbReference>
<proteinExistence type="predicted"/>